<evidence type="ECO:0000259" key="1">
    <source>
        <dbReference type="PROSITE" id="PS50943"/>
    </source>
</evidence>
<feature type="domain" description="HTH cro/C1-type" evidence="1">
    <location>
        <begin position="25"/>
        <end position="66"/>
    </location>
</feature>
<dbReference type="Proteomes" id="UP000056090">
    <property type="component" value="Chromosome"/>
</dbReference>
<reference evidence="2 3" key="1">
    <citation type="submission" date="2014-06" db="EMBL/GenBank/DDBJ databases">
        <title>Genomes of Alteromonas australica, a world apart.</title>
        <authorList>
            <person name="Gonzaga A."/>
            <person name="Lopez-Perez M."/>
            <person name="Rodriguez-Valera F."/>
        </authorList>
    </citation>
    <scope>NUCLEOTIDE SEQUENCE [LARGE SCALE GENOMIC DNA]</scope>
    <source>
        <strain evidence="2 3">H 17</strain>
    </source>
</reference>
<dbReference type="EMBL" id="CP008849">
    <property type="protein sequence ID" value="AIF99313.1"/>
    <property type="molecule type" value="Genomic_DNA"/>
</dbReference>
<organism evidence="2 3">
    <name type="scientific">Alteromonas australica</name>
    <dbReference type="NCBI Taxonomy" id="589873"/>
    <lineage>
        <taxon>Bacteria</taxon>
        <taxon>Pseudomonadati</taxon>
        <taxon>Pseudomonadota</taxon>
        <taxon>Gammaproteobacteria</taxon>
        <taxon>Alteromonadales</taxon>
        <taxon>Alteromonadaceae</taxon>
        <taxon>Alteromonas/Salinimonas group</taxon>
        <taxon>Alteromonas</taxon>
    </lineage>
</organism>
<dbReference type="KEGG" id="aal:EP13_11815"/>
<dbReference type="CDD" id="cd00093">
    <property type="entry name" value="HTH_XRE"/>
    <property type="match status" value="1"/>
</dbReference>
<proteinExistence type="predicted"/>
<dbReference type="SMART" id="SM00530">
    <property type="entry name" value="HTH_XRE"/>
    <property type="match status" value="1"/>
</dbReference>
<dbReference type="Gene3D" id="1.10.260.40">
    <property type="entry name" value="lambda repressor-like DNA-binding domains"/>
    <property type="match status" value="1"/>
</dbReference>
<protein>
    <submittedName>
        <fullName evidence="2">DNA-binding protein</fullName>
    </submittedName>
</protein>
<dbReference type="GO" id="GO:0003677">
    <property type="term" value="F:DNA binding"/>
    <property type="evidence" value="ECO:0007669"/>
    <property type="project" value="UniProtKB-KW"/>
</dbReference>
<dbReference type="InterPro" id="IPR010982">
    <property type="entry name" value="Lambda_DNA-bd_dom_sf"/>
</dbReference>
<dbReference type="RefSeq" id="WP_044057414.1">
    <property type="nucleotide sequence ID" value="NZ_CBCSKJ010000003.1"/>
</dbReference>
<dbReference type="eggNOG" id="ENOG5034BCY">
    <property type="taxonomic scope" value="Bacteria"/>
</dbReference>
<dbReference type="InterPro" id="IPR001387">
    <property type="entry name" value="Cro/C1-type_HTH"/>
</dbReference>
<dbReference type="GeneID" id="78255588"/>
<accession>A0A075P0K8</accession>
<evidence type="ECO:0000313" key="2">
    <source>
        <dbReference type="EMBL" id="AIF99313.1"/>
    </source>
</evidence>
<dbReference type="PROSITE" id="PS50943">
    <property type="entry name" value="HTH_CROC1"/>
    <property type="match status" value="1"/>
</dbReference>
<keyword evidence="3" id="KW-1185">Reference proteome</keyword>
<keyword evidence="2" id="KW-0238">DNA-binding</keyword>
<name>A0A075P0K8_9ALTE</name>
<sequence>MQKTDILLSAIGKLVVSLRSVTMDQTELGQRVGVGRNTISSIENGKAVNAETLFNVLEHLGVIEDFQEIIEQRLTQQTTALSRKSRKDVQELDNDF</sequence>
<dbReference type="Pfam" id="PF01381">
    <property type="entry name" value="HTH_3"/>
    <property type="match status" value="1"/>
</dbReference>
<dbReference type="AlphaFoldDB" id="A0A075P0K8"/>
<evidence type="ECO:0000313" key="3">
    <source>
        <dbReference type="Proteomes" id="UP000056090"/>
    </source>
</evidence>
<dbReference type="SUPFAM" id="SSF47413">
    <property type="entry name" value="lambda repressor-like DNA-binding domains"/>
    <property type="match status" value="1"/>
</dbReference>
<gene>
    <name evidence="2" type="ORF">EP13_11815</name>
</gene>